<accession>A0A7Y4L077</accession>
<gene>
    <name evidence="2" type="ORF">HNR71_001269</name>
    <name evidence="3" type="ORF">HPO96_16740</name>
</gene>
<evidence type="ECO:0000256" key="1">
    <source>
        <dbReference type="SAM" id="SignalP"/>
    </source>
</evidence>
<proteinExistence type="predicted"/>
<feature type="chain" id="PRO_5038257885" description="Ig-like domain-containing protein" evidence="1">
    <location>
        <begin position="28"/>
        <end position="355"/>
    </location>
</feature>
<name>A0A7Y4L077_9ACTN</name>
<dbReference type="Proteomes" id="UP000553957">
    <property type="component" value="Unassembled WGS sequence"/>
</dbReference>
<dbReference type="RefSeq" id="WP_171674365.1">
    <property type="nucleotide sequence ID" value="NZ_BAAAGT010000001.1"/>
</dbReference>
<keyword evidence="4" id="KW-1185">Reference proteome</keyword>
<dbReference type="EMBL" id="JACHKF010000001">
    <property type="protein sequence ID" value="MBB6565632.1"/>
    <property type="molecule type" value="Genomic_DNA"/>
</dbReference>
<comment type="caution">
    <text evidence="3">The sequence shown here is derived from an EMBL/GenBank/DDBJ whole genome shotgun (WGS) entry which is preliminary data.</text>
</comment>
<reference evidence="2 5" key="2">
    <citation type="submission" date="2020-08" db="EMBL/GenBank/DDBJ databases">
        <title>Sequencing the genomes of 1000 actinobacteria strains.</title>
        <authorList>
            <person name="Klenk H.-P."/>
        </authorList>
    </citation>
    <scope>NUCLEOTIDE SEQUENCE [LARGE SCALE GENOMIC DNA]</scope>
    <source>
        <strain evidence="2 5">DSM 15626</strain>
    </source>
</reference>
<feature type="signal peptide" evidence="1">
    <location>
        <begin position="1"/>
        <end position="27"/>
    </location>
</feature>
<evidence type="ECO:0000313" key="3">
    <source>
        <dbReference type="EMBL" id="NOL41895.1"/>
    </source>
</evidence>
<evidence type="ECO:0000313" key="4">
    <source>
        <dbReference type="Proteomes" id="UP000534306"/>
    </source>
</evidence>
<reference evidence="3 4" key="1">
    <citation type="submission" date="2020-05" db="EMBL/GenBank/DDBJ databases">
        <title>Genome sequence of Kribbella sandramycini ATCC 39419.</title>
        <authorList>
            <person name="Maclea K.S."/>
            <person name="Fair J.L."/>
        </authorList>
    </citation>
    <scope>NUCLEOTIDE SEQUENCE [LARGE SCALE GENOMIC DNA]</scope>
    <source>
        <strain evidence="3 4">ATCC 39419</strain>
    </source>
</reference>
<evidence type="ECO:0000313" key="2">
    <source>
        <dbReference type="EMBL" id="MBB6565632.1"/>
    </source>
</evidence>
<evidence type="ECO:0000313" key="5">
    <source>
        <dbReference type="Proteomes" id="UP000553957"/>
    </source>
</evidence>
<keyword evidence="1" id="KW-0732">Signal</keyword>
<dbReference type="AlphaFoldDB" id="A0A7Y4L077"/>
<protein>
    <recommendedName>
        <fullName evidence="6">Ig-like domain-containing protein</fullName>
    </recommendedName>
</protein>
<evidence type="ECO:0008006" key="6">
    <source>
        <dbReference type="Google" id="ProtNLM"/>
    </source>
</evidence>
<dbReference type="EMBL" id="JABJRC010000003">
    <property type="protein sequence ID" value="NOL41895.1"/>
    <property type="molecule type" value="Genomic_DNA"/>
</dbReference>
<sequence length="355" mass="37928">MRKTRVVAALLTASLVGLALSAPAAQADPDPHLTVTQVRVIRTTPVAVSSLNTVPVTLEVDAKYTWPDAEPNMTLFAILKRSAGTGQVGYLYSTPLKRYSGTTQNGKWRGVVNVPSTANGKFKVTGIMTGQFWPGSGDMTDPTPVPDPQPVELTVNGTNQPRITARVLPDPVPFGKGYTIRYSVINGQTGKPYGSRLRVWLRDDNQCVEAFGGPGELTDTNGYINKVVPAGPNAGEYLNCLLLPGDPAPNGWLSIFVNRPGIVSATPSKTSAPVGSLVPVTGSVAGAPYRCPVNLQRLYGATQWRTVGTDTVRQSGRFTLTAQPAYRGNIPYRVSFPACYNYKAGVSKTFTIKGT</sequence>
<dbReference type="Proteomes" id="UP000534306">
    <property type="component" value="Unassembled WGS sequence"/>
</dbReference>
<organism evidence="3 4">
    <name type="scientific">Kribbella sandramycini</name>
    <dbReference type="NCBI Taxonomy" id="60450"/>
    <lineage>
        <taxon>Bacteria</taxon>
        <taxon>Bacillati</taxon>
        <taxon>Actinomycetota</taxon>
        <taxon>Actinomycetes</taxon>
        <taxon>Propionibacteriales</taxon>
        <taxon>Kribbellaceae</taxon>
        <taxon>Kribbella</taxon>
    </lineage>
</organism>